<dbReference type="InterPro" id="IPR038765">
    <property type="entry name" value="Papain-like_cys_pep_sf"/>
</dbReference>
<sequence length="1860" mass="205333">MKHLPVVVYDDDELARAQNTDVQHWIGKVNAGEDLPFAAQAAEYSLLEIPSDILPKIPSSTLSITELLSRSLPPRYSDDHGMEDIFSDRGPSDEIGTFIHLLQIPPRSMVNAIRKGFRSAWLSGKKSISLPFSPNVNFAFWAITYWSRVLDACEGRDFWEDCERWVAKQRRSQDELRAQLRVRTFFQTTRWGETLRVLGIPMNALGILLSSAYLPAVVVDCMVALQAGRLAAVARGSAAHDPDNTLIVDTTLADFLDQYHPIIDGVPTGRITTSRGGQKYLERLGAWLRDPTHQYLYLVLYRPPDHWTTALIDSDAHRIHYGDGLNWARPQEFSDALLLWLRSELGVEFSIAEDLPRAAQTDGTSCGIIATNTIAHNAFGDSLWVEALANVMRMDAFCDLVEYSQRAVPMPTPEFDPEDTGDNLVASRYNFNASILPATPIDETVPLSSFESPAEGGAATPSRVVDSTVVVDSRTDCTKDCAGMDVDVERKQRSKATEGLSGHRKRPRSPGADNNIDAEDKPRLPKWSKTPITASVTDAPPKKLLHPFFQLGSVSTSSSTSKPGKSNTSRKAKASAPSEPPSNIGLSKSATKAKQLRAGVKSGTLTISSKKFLRFQGTILGLDPGAIIIDERVCDLVRCSNCTKVVRMKEPCNTSRFREHVHTLPRCSLPPPAPLPPTPAKPNQSLDSFIFPAAPRAASARIVERVKKVGRPCPGLTEAFDVRIGVYFSRSVSEGGGGHNDAHYAQLLFSQTTAELSNEQKAVVRVAHQHDYTWRNDFTPGVMASFAVGAGPCLRTVEVDPRSSLPPPPCENCHSVFLSKIYQSTISKPLPENSNYKYNAKHHQGVHQGTMLAKCKGLEVLLAQADEYSVEVGFVRRVINGEFKDDDVFRAILRNKMAAMLRAEAGKGMQNFRHDQNVDAIMGLIYSVSPHCHRILREAGIVTRTQRSIQFTQSSAPRFPIGIQDAVYELAAQYLRDYNYPLGAPISLAVDDTKAHAVIRPLYDGVKRKWFLVGTTGPPAEVSSPDALNTILDDLVRTAELATKVRLFTLQIPISGVPPGVLAVIPIGNGVKGPQLATWQLLLMKQLISRGFRITASGGDGAAVERDCQRRLVAASKQIQHRIPHPDKESGKEDFVVVMYELDGNVFTEFQDAKHGRKTFRNNASSGARALVLGSHVVRFQQIYDLAMVEAPEVSPMYKRDVKENRDRMDDGAAARLFSADTLEQAAKDPAHNLGLAVYLLTMGDFIDAWQSRTISHFERAKIVFKTSSFFTIWGRFLAAAGYSRARYFISKEAFAIAEILINGLLALLIIYRDHLGTHKVPFLPWLHASEPNEHVFAAMRSVNPDFSVQEAILMIPKLRVRMQSSMTDKIDASQLKATAAGYRPTYYTKDRVNLDLCSQFPTDASLSEAYKIGDEEAHALWALLGVHPIDLERVLEPTAPPSSTLVSDPELDVLYLEEDELQPEPSPVELTPVERAQEFLDGLHSTTGLSRAEDEKRDAYAMAAIALSVDELREIENMPDSDPTRYLEIQKEVAQALSTRRHAFVSYIQGVLADAEGINAAHPIVSRPVIDISQSDLSPLVNLRRQHQTVEAEQGVKTYRPSETYTNHKTRVEKPITVRQQLANQLNALRKGDEEQGITVGKGRNLRFKANNTTITNPLQKKAGNAANAEATAATRASAANKRRATGYANTQSSLTISQAGVNSNRPLLTGSWGFVGGDGKILLARVLTMYTKNGSKASAHSFTPQCDNIGRLSYIVVQIYEQHYMRSFSFTRRGDHLHVLRFIHIPSTSFLAIIPPDHTPRVAASHVELGNWAYQLFKGFDNEREAILKAAAALGTVKRKGGKAVSILDLDEDDGVEE</sequence>
<comment type="caution">
    <text evidence="2">The sequence shown here is derived from an EMBL/GenBank/DDBJ whole genome shotgun (WGS) entry which is preliminary data.</text>
</comment>
<feature type="region of interest" description="Disordered" evidence="1">
    <location>
        <begin position="488"/>
        <end position="539"/>
    </location>
</feature>
<keyword evidence="3" id="KW-1185">Reference proteome</keyword>
<proteinExistence type="predicted"/>
<evidence type="ECO:0000256" key="1">
    <source>
        <dbReference type="SAM" id="MobiDB-lite"/>
    </source>
</evidence>
<feature type="region of interest" description="Disordered" evidence="1">
    <location>
        <begin position="553"/>
        <end position="590"/>
    </location>
</feature>
<dbReference type="EMBL" id="JARJCW010000033">
    <property type="protein sequence ID" value="KAJ7208611.1"/>
    <property type="molecule type" value="Genomic_DNA"/>
</dbReference>
<name>A0AAD6VE30_9AGAR</name>
<accession>A0AAD6VE30</accession>
<feature type="compositionally biased region" description="Low complexity" evidence="1">
    <location>
        <begin position="553"/>
        <end position="567"/>
    </location>
</feature>
<dbReference type="Proteomes" id="UP001219525">
    <property type="component" value="Unassembled WGS sequence"/>
</dbReference>
<reference evidence="2" key="1">
    <citation type="submission" date="2023-03" db="EMBL/GenBank/DDBJ databases">
        <title>Massive genome expansion in bonnet fungi (Mycena s.s.) driven by repeated elements and novel gene families across ecological guilds.</title>
        <authorList>
            <consortium name="Lawrence Berkeley National Laboratory"/>
            <person name="Harder C.B."/>
            <person name="Miyauchi S."/>
            <person name="Viragh M."/>
            <person name="Kuo A."/>
            <person name="Thoen E."/>
            <person name="Andreopoulos B."/>
            <person name="Lu D."/>
            <person name="Skrede I."/>
            <person name="Drula E."/>
            <person name="Henrissat B."/>
            <person name="Morin E."/>
            <person name="Kohler A."/>
            <person name="Barry K."/>
            <person name="LaButti K."/>
            <person name="Morin E."/>
            <person name="Salamov A."/>
            <person name="Lipzen A."/>
            <person name="Mereny Z."/>
            <person name="Hegedus B."/>
            <person name="Baldrian P."/>
            <person name="Stursova M."/>
            <person name="Weitz H."/>
            <person name="Taylor A."/>
            <person name="Grigoriev I.V."/>
            <person name="Nagy L.G."/>
            <person name="Martin F."/>
            <person name="Kauserud H."/>
        </authorList>
    </citation>
    <scope>NUCLEOTIDE SEQUENCE</scope>
    <source>
        <strain evidence="2">9144</strain>
    </source>
</reference>
<organism evidence="2 3">
    <name type="scientific">Mycena pura</name>
    <dbReference type="NCBI Taxonomy" id="153505"/>
    <lineage>
        <taxon>Eukaryota</taxon>
        <taxon>Fungi</taxon>
        <taxon>Dikarya</taxon>
        <taxon>Basidiomycota</taxon>
        <taxon>Agaricomycotina</taxon>
        <taxon>Agaricomycetes</taxon>
        <taxon>Agaricomycetidae</taxon>
        <taxon>Agaricales</taxon>
        <taxon>Marasmiineae</taxon>
        <taxon>Mycenaceae</taxon>
        <taxon>Mycena</taxon>
    </lineage>
</organism>
<protein>
    <recommendedName>
        <fullName evidence="4">Ubiquitin-like protease family profile domain-containing protein</fullName>
    </recommendedName>
</protein>
<gene>
    <name evidence="2" type="ORF">GGX14DRAFT_566827</name>
</gene>
<evidence type="ECO:0008006" key="4">
    <source>
        <dbReference type="Google" id="ProtNLM"/>
    </source>
</evidence>
<evidence type="ECO:0000313" key="3">
    <source>
        <dbReference type="Proteomes" id="UP001219525"/>
    </source>
</evidence>
<evidence type="ECO:0000313" key="2">
    <source>
        <dbReference type="EMBL" id="KAJ7208611.1"/>
    </source>
</evidence>
<dbReference type="SUPFAM" id="SSF54001">
    <property type="entry name" value="Cysteine proteinases"/>
    <property type="match status" value="1"/>
</dbReference>